<proteinExistence type="inferred from homology"/>
<name>A0A2R5GP93_9STRA</name>
<feature type="binding site" evidence="4">
    <location>
        <position position="1627"/>
    </location>
    <ligand>
        <name>ATP</name>
        <dbReference type="ChEBI" id="CHEBI:30616"/>
    </ligand>
</feature>
<gene>
    <name evidence="9" type="ORF">FCC1311_063612</name>
</gene>
<dbReference type="GO" id="GO:0005524">
    <property type="term" value="F:ATP binding"/>
    <property type="evidence" value="ECO:0007669"/>
    <property type="project" value="UniProtKB-UniRule"/>
</dbReference>
<dbReference type="Proteomes" id="UP000241890">
    <property type="component" value="Unassembled WGS sequence"/>
</dbReference>
<evidence type="ECO:0000259" key="8">
    <source>
        <dbReference type="PROSITE" id="PS50011"/>
    </source>
</evidence>
<dbReference type="PROSITE" id="PS00107">
    <property type="entry name" value="PROTEIN_KINASE_ATP"/>
    <property type="match status" value="1"/>
</dbReference>
<evidence type="ECO:0000256" key="4">
    <source>
        <dbReference type="PROSITE-ProRule" id="PRU10141"/>
    </source>
</evidence>
<feature type="transmembrane region" description="Helical" evidence="6">
    <location>
        <begin position="1013"/>
        <end position="1039"/>
    </location>
</feature>
<feature type="transmembrane region" description="Helical" evidence="6">
    <location>
        <begin position="1320"/>
        <end position="1341"/>
    </location>
</feature>
<evidence type="ECO:0000256" key="1">
    <source>
        <dbReference type="ARBA" id="ARBA00008874"/>
    </source>
</evidence>
<feature type="chain" id="PRO_5015337020" evidence="7">
    <location>
        <begin position="24"/>
        <end position="2069"/>
    </location>
</feature>
<dbReference type="InterPro" id="IPR017441">
    <property type="entry name" value="Protein_kinase_ATP_BS"/>
</dbReference>
<dbReference type="Gene3D" id="1.10.510.10">
    <property type="entry name" value="Transferase(Phosphotransferase) domain 1"/>
    <property type="match status" value="2"/>
</dbReference>
<protein>
    <submittedName>
        <fullName evidence="9">Protein kinase, putative</fullName>
    </submittedName>
</protein>
<feature type="signal peptide" evidence="7">
    <location>
        <begin position="1"/>
        <end position="23"/>
    </location>
</feature>
<evidence type="ECO:0000256" key="2">
    <source>
        <dbReference type="ARBA" id="ARBA00022741"/>
    </source>
</evidence>
<evidence type="ECO:0000256" key="6">
    <source>
        <dbReference type="SAM" id="Phobius"/>
    </source>
</evidence>
<keyword evidence="3 4" id="KW-0067">ATP-binding</keyword>
<dbReference type="OrthoDB" id="4062651at2759"/>
<dbReference type="SUPFAM" id="SSF57586">
    <property type="entry name" value="TNF receptor-like"/>
    <property type="match status" value="1"/>
</dbReference>
<feature type="compositionally biased region" description="Basic and acidic residues" evidence="5">
    <location>
        <begin position="1448"/>
        <end position="1468"/>
    </location>
</feature>
<evidence type="ECO:0000313" key="9">
    <source>
        <dbReference type="EMBL" id="GBG30141.1"/>
    </source>
</evidence>
<dbReference type="PANTHER" id="PTHR45832:SF22">
    <property type="entry name" value="SERINE_THREONINE-PROTEIN KINASE SAMKA-RELATED"/>
    <property type="match status" value="1"/>
</dbReference>
<feature type="region of interest" description="Disordered" evidence="5">
    <location>
        <begin position="1866"/>
        <end position="1893"/>
    </location>
</feature>
<feature type="transmembrane region" description="Helical" evidence="6">
    <location>
        <begin position="1107"/>
        <end position="1127"/>
    </location>
</feature>
<evidence type="ECO:0000256" key="3">
    <source>
        <dbReference type="ARBA" id="ARBA00022840"/>
    </source>
</evidence>
<dbReference type="InParanoid" id="A0A2R5GP93"/>
<feature type="region of interest" description="Disordered" evidence="5">
    <location>
        <begin position="1441"/>
        <end position="1520"/>
    </location>
</feature>
<comment type="similarity">
    <text evidence="1">Belongs to the protein kinase superfamily. STE Ser/Thr protein kinase family. STE20 subfamily.</text>
</comment>
<keyword evidence="2 4" id="KW-0547">Nucleotide-binding</keyword>
<dbReference type="Pfam" id="PF00069">
    <property type="entry name" value="Pkinase"/>
    <property type="match status" value="1"/>
</dbReference>
<feature type="region of interest" description="Disordered" evidence="5">
    <location>
        <begin position="1369"/>
        <end position="1405"/>
    </location>
</feature>
<keyword evidence="9" id="KW-0418">Kinase</keyword>
<evidence type="ECO:0000256" key="7">
    <source>
        <dbReference type="SAM" id="SignalP"/>
    </source>
</evidence>
<keyword evidence="10" id="KW-1185">Reference proteome</keyword>
<feature type="transmembrane region" description="Helical" evidence="6">
    <location>
        <begin position="1287"/>
        <end position="1308"/>
    </location>
</feature>
<feature type="transmembrane region" description="Helical" evidence="6">
    <location>
        <begin position="1261"/>
        <end position="1281"/>
    </location>
</feature>
<feature type="transmembrane region" description="Helical" evidence="6">
    <location>
        <begin position="1157"/>
        <end position="1180"/>
    </location>
</feature>
<keyword evidence="6" id="KW-0472">Membrane</keyword>
<dbReference type="Gene3D" id="3.30.200.20">
    <property type="entry name" value="Phosphorylase Kinase, domain 1"/>
    <property type="match status" value="1"/>
</dbReference>
<dbReference type="Gene3D" id="3.80.10.10">
    <property type="entry name" value="Ribonuclease Inhibitor"/>
    <property type="match status" value="1"/>
</dbReference>
<accession>A0A2R5GP93</accession>
<dbReference type="SUPFAM" id="SSF56112">
    <property type="entry name" value="Protein kinase-like (PK-like)"/>
    <property type="match status" value="1"/>
</dbReference>
<evidence type="ECO:0000313" key="10">
    <source>
        <dbReference type="Proteomes" id="UP000241890"/>
    </source>
</evidence>
<dbReference type="PROSITE" id="PS00108">
    <property type="entry name" value="PROTEIN_KINASE_ST"/>
    <property type="match status" value="1"/>
</dbReference>
<comment type="caution">
    <text evidence="9">The sequence shown here is derived from an EMBL/GenBank/DDBJ whole genome shotgun (WGS) entry which is preliminary data.</text>
</comment>
<evidence type="ECO:0000256" key="5">
    <source>
        <dbReference type="SAM" id="MobiDB-lite"/>
    </source>
</evidence>
<keyword evidence="9" id="KW-0808">Transferase</keyword>
<keyword evidence="6" id="KW-0812">Transmembrane</keyword>
<dbReference type="InterPro" id="IPR011009">
    <property type="entry name" value="Kinase-like_dom_sf"/>
</dbReference>
<dbReference type="EMBL" id="BEYU01000071">
    <property type="protein sequence ID" value="GBG30141.1"/>
    <property type="molecule type" value="Genomic_DNA"/>
</dbReference>
<dbReference type="SUPFAM" id="SSF52047">
    <property type="entry name" value="RNI-like"/>
    <property type="match status" value="1"/>
</dbReference>
<feature type="domain" description="Protein kinase" evidence="8">
    <location>
        <begin position="1598"/>
        <end position="1967"/>
    </location>
</feature>
<organism evidence="9 10">
    <name type="scientific">Hondaea fermentalgiana</name>
    <dbReference type="NCBI Taxonomy" id="2315210"/>
    <lineage>
        <taxon>Eukaryota</taxon>
        <taxon>Sar</taxon>
        <taxon>Stramenopiles</taxon>
        <taxon>Bigyra</taxon>
        <taxon>Labyrinthulomycetes</taxon>
        <taxon>Thraustochytrida</taxon>
        <taxon>Thraustochytriidae</taxon>
        <taxon>Hondaea</taxon>
    </lineage>
</organism>
<dbReference type="SMART" id="SM00220">
    <property type="entry name" value="S_TKc"/>
    <property type="match status" value="1"/>
</dbReference>
<feature type="region of interest" description="Disordered" evidence="5">
    <location>
        <begin position="978"/>
        <end position="999"/>
    </location>
</feature>
<dbReference type="InterPro" id="IPR008271">
    <property type="entry name" value="Ser/Thr_kinase_AS"/>
</dbReference>
<feature type="transmembrane region" description="Helical" evidence="6">
    <location>
        <begin position="941"/>
        <end position="963"/>
    </location>
</feature>
<sequence length="2069" mass="223199">MATSATLARIVLLMALAITETTAVATYAANGPWSCTIRSDTEFDSEYTVVCEDRCVSGASVCEHALSDAIDACFEEMTDASIFDGVYLGIQFYTEGTPSFCDLLEGSLGSSYVDESAIRIMRIQSNSASVDDSLDQDTCNKRLAKLLVLQLLGVGGLSEIAQVRKAVGLLGMDNLLVLDIERAEGLELDLEYLVSLSTNLASLRIVDIDLAEASPDLSSLTSLADLTVRVPESSTLQITSLGLANMTSLEVIQLEGDGLRGSIVTLASALPESITALSIKGKTNLDDADDAGDGALLLENVVNSLLAAPNATQNLQFLQLSNCVLSGSVPESLVELPGLLALDVSQNDLQGPVPEVISTQLFMANFSANRISGSYTFPISSISLAVDISNNLVTDMVLADALIPDTDALYASEGGESGDDSNTTIGLLGGLWDLWTDAVVAGQRFDFTGNNMTCTCSLMNAAWEVLNAQHGSDDIDSSWICRNTRATSPTVLELPVVEIAGSPCDETGAFATIDSIDFGASDITLDWSVSEDAINSLNVPSSRSSSAKAKWNDDFASCSGCSDLLAYVESTGSSPWNEDEFGFMVLVETAEYFGDCCFAVRMRSGKTNYSSVVPLDSASAINEATFSVTAFSILTPVDSSIVKVYDDIAAQSVQGFRPSGVTLETDSDSSLILSFPDLVSANRRRTLLENTGTATALDNAYWELVDMYTGEALYHEALPSSGSVDLKYYLLKGSNAAVYEARIAENRSGVVREIYSSNIGAYLSLRACPAGLGVVQAVNETTGRSQCEVCPRDTYSTAQLLVCALCPTGTMSPTEGAVNSSDCNIAMPSYIQDCIERNATDCTGPVDVSPCSSVMNCSLPGTTRGNMELLDGYWRASRKSVNVYVCPNEFCTPSHEDDRQFCAAKHEGFLCSRCKQGYGFEQVKGKEVCLTCTESRKRQQLAVLCIVAVIFAILGALPLAYVASRYCKSNASRGHAARSESDVDGEGNQQTSRIRPRSSYHSLMKRMQSSWKILWHCGAVKARIALGFFHIYLCVAIFFPVDDMPMTSHLRLGNTINASCLVEATYYVWMVFHSAPAMLWVSGIVVAGLIARRLLPAPDFVDMRDKLYSWFFFTLFGAVPFALWSSLATFMCADVEGVLILRISYSTYCEGSAYEGWRVYSCLVLIFFVFGGLLAFLIPLRSNIALLRKGNWGPAEREKVRWLDFLHSPYTNRASWFEGFDFGRKLVLIAGVVALRPGPTAVMDDDGSSSENAYDQGFVQIAYALVCTILSVFLFQFIQPYRNRFDAAFASLSQANLISIYIGAMLWTSSNSSDSEKRRYGGALWAIIAFELASLVGFALYDAVHLSQYPDREDEMRVKLRRNFYHRTAPLASPTTPGSYADADLEAQCTPGGRTSWRHDTYSSDSPRAAGFVPSQYAHDLNSHASAVSKTSYTMTPEQTNSFLYDTPRADSSDSSDKGDGNDDDRGALRARSRNGQYDALPSPSQNGRLGNGERLGRQGLFSPQDADGDAYTSDGIPSPRRMAIDVTAGCGDEAIEAADKDAAIQLRSSKDFMVLDGIHFSTEAYVVLPPPSSEGEHEFDLDNSDLVPVDVPTKGNLVRLGVLGTGVSGTVYICLDKRNLHLVAVKEIALLNASLATREVRALDLVRKYAETHKDDVASDRVVQMHNAFLDQDAQRIGVVMAFESGGSLQDVLDDLQEARPLHGDSDEVAFKLRTVLSSSVAQRAVSALEKTLSAQSMGSEHSDQGDTGAVDIYGICNEVLLAQVAKDILSALAVLDELGLLHLDVKPANVLVSREGRATLADFGLCQSLSSYERKESTKVAGTLKYMSPERLRGERASHASDIWAFGITLLSLVHGRYPVALGDENTSSDQEKAVGSTARSASMNQGGGGGGDSHDLYWKLLERVGGATVTLPAYARVCSSAGSSFTTVARVRFSAGFRDFMSKTLAVNPANRPSANVLLQHPWLKVVDESALPSPPSTFDSSCQLLERASNALVESLPLRAKVAYSDAHVRCLGEKLGLSPEIVKYSLAVASSERDDVSVNFKTDTCDGTTREGGNGVRDVTIAKV</sequence>
<dbReference type="PROSITE" id="PS50011">
    <property type="entry name" value="PROTEIN_KINASE_DOM"/>
    <property type="match status" value="1"/>
</dbReference>
<reference evidence="9 10" key="1">
    <citation type="submission" date="2017-12" db="EMBL/GenBank/DDBJ databases">
        <title>Sequencing, de novo assembly and annotation of complete genome of a new Thraustochytrid species, strain FCC1311.</title>
        <authorList>
            <person name="Sedici K."/>
            <person name="Godart F."/>
            <person name="Aiese Cigliano R."/>
            <person name="Sanseverino W."/>
            <person name="Barakat M."/>
            <person name="Ortet P."/>
            <person name="Marechal E."/>
            <person name="Cagnac O."/>
            <person name="Amato A."/>
        </authorList>
    </citation>
    <scope>NUCLEOTIDE SEQUENCE [LARGE SCALE GENOMIC DNA]</scope>
</reference>
<feature type="transmembrane region" description="Helical" evidence="6">
    <location>
        <begin position="1077"/>
        <end position="1095"/>
    </location>
</feature>
<dbReference type="GO" id="GO:0004672">
    <property type="term" value="F:protein kinase activity"/>
    <property type="evidence" value="ECO:0007669"/>
    <property type="project" value="InterPro"/>
</dbReference>
<dbReference type="InterPro" id="IPR051931">
    <property type="entry name" value="PAK3-like"/>
</dbReference>
<keyword evidence="6" id="KW-1133">Transmembrane helix</keyword>
<dbReference type="PANTHER" id="PTHR45832">
    <property type="entry name" value="SERINE/THREONINE-PROTEIN KINASE SAMKA-RELATED-RELATED"/>
    <property type="match status" value="1"/>
</dbReference>
<dbReference type="InterPro" id="IPR000719">
    <property type="entry name" value="Prot_kinase_dom"/>
</dbReference>
<dbReference type="InterPro" id="IPR032675">
    <property type="entry name" value="LRR_dom_sf"/>
</dbReference>
<keyword evidence="7" id="KW-0732">Signal</keyword>